<gene>
    <name evidence="2" type="ORF">E0L32_006408</name>
</gene>
<organism evidence="2 3">
    <name type="scientific">Thyridium curvatum</name>
    <dbReference type="NCBI Taxonomy" id="1093900"/>
    <lineage>
        <taxon>Eukaryota</taxon>
        <taxon>Fungi</taxon>
        <taxon>Dikarya</taxon>
        <taxon>Ascomycota</taxon>
        <taxon>Pezizomycotina</taxon>
        <taxon>Sordariomycetes</taxon>
        <taxon>Sordariomycetidae</taxon>
        <taxon>Thyridiales</taxon>
        <taxon>Thyridiaceae</taxon>
        <taxon>Thyridium</taxon>
    </lineage>
</organism>
<feature type="region of interest" description="Disordered" evidence="1">
    <location>
        <begin position="69"/>
        <end position="119"/>
    </location>
</feature>
<comment type="caution">
    <text evidence="2">The sequence shown here is derived from an EMBL/GenBank/DDBJ whole genome shotgun (WGS) entry which is preliminary data.</text>
</comment>
<feature type="region of interest" description="Disordered" evidence="1">
    <location>
        <begin position="331"/>
        <end position="378"/>
    </location>
</feature>
<sequence>MDAEGFIKPNNSEMEVICAVLKHMKSEPEVDWEEVSKTAGLKDGTVAQTRFRQVCLELNLLGAITAPKKAKKSSAGKSEATRKVSRTVAEVVYDDPPTPTRPSKRARPAPGAYHQSPAQELISPVLQSIEYDGSDEADEAGEAGEADEAGEAREAREPVVPPAVDDALPPHLTASRPDPARNHDPSIETSSPPSTSQILMDTCEALMIAVDRGVWRSMESVSDEYSLLAYDFANVHTRRSVEEISIYIQSVVESDRRYSGYVVPRNTDPGTATTDNDPLHVRTPATPAARPGPTRAGGGIATHSVRTAPAGHTPMVLPPLERAALAPRTGLQNQLPPRSPLREFPGHNQQENAIPPRPARWWNDPVAYSSENADPYEI</sequence>
<dbReference type="InParanoid" id="A0A507B8V5"/>
<feature type="compositionally biased region" description="Acidic residues" evidence="1">
    <location>
        <begin position="134"/>
        <end position="149"/>
    </location>
</feature>
<keyword evidence="3" id="KW-1185">Reference proteome</keyword>
<dbReference type="Proteomes" id="UP000319257">
    <property type="component" value="Unassembled WGS sequence"/>
</dbReference>
<protein>
    <submittedName>
        <fullName evidence="2">Uncharacterized protein</fullName>
    </submittedName>
</protein>
<dbReference type="EMBL" id="SKBQ01000036">
    <property type="protein sequence ID" value="TPX13208.1"/>
    <property type="molecule type" value="Genomic_DNA"/>
</dbReference>
<feature type="region of interest" description="Disordered" evidence="1">
    <location>
        <begin position="262"/>
        <end position="312"/>
    </location>
</feature>
<accession>A0A507B8V5</accession>
<dbReference type="OrthoDB" id="5403747at2759"/>
<feature type="region of interest" description="Disordered" evidence="1">
    <location>
        <begin position="134"/>
        <end position="197"/>
    </location>
</feature>
<name>A0A507B8V5_9PEZI</name>
<feature type="compositionally biased region" description="Low complexity" evidence="1">
    <location>
        <begin position="282"/>
        <end position="294"/>
    </location>
</feature>
<dbReference type="GeneID" id="41973855"/>
<evidence type="ECO:0000313" key="3">
    <source>
        <dbReference type="Proteomes" id="UP000319257"/>
    </source>
</evidence>
<dbReference type="AlphaFoldDB" id="A0A507B8V5"/>
<dbReference type="STRING" id="1093900.A0A507B8V5"/>
<proteinExistence type="predicted"/>
<dbReference type="RefSeq" id="XP_030994919.1">
    <property type="nucleotide sequence ID" value="XM_031141038.1"/>
</dbReference>
<evidence type="ECO:0000313" key="2">
    <source>
        <dbReference type="EMBL" id="TPX13208.1"/>
    </source>
</evidence>
<reference evidence="2 3" key="1">
    <citation type="submission" date="2019-06" db="EMBL/GenBank/DDBJ databases">
        <title>Draft genome sequence of the filamentous fungus Phialemoniopsis curvata isolated from diesel fuel.</title>
        <authorList>
            <person name="Varaljay V.A."/>
            <person name="Lyon W.J."/>
            <person name="Crouch A.L."/>
            <person name="Drake C.E."/>
            <person name="Hollomon J.M."/>
            <person name="Nadeau L.J."/>
            <person name="Nunn H.S."/>
            <person name="Stevenson B.S."/>
            <person name="Bojanowski C.L."/>
            <person name="Crookes-Goodson W.J."/>
        </authorList>
    </citation>
    <scope>NUCLEOTIDE SEQUENCE [LARGE SCALE GENOMIC DNA]</scope>
    <source>
        <strain evidence="2 3">D216</strain>
    </source>
</reference>
<evidence type="ECO:0000256" key="1">
    <source>
        <dbReference type="SAM" id="MobiDB-lite"/>
    </source>
</evidence>